<proteinExistence type="predicted"/>
<keyword evidence="1 2" id="KW-0238">DNA-binding</keyword>
<feature type="DNA-binding region" description="H-T-H motif" evidence="2">
    <location>
        <begin position="116"/>
        <end position="135"/>
    </location>
</feature>
<organism evidence="5 6">
    <name type="scientific">Streptoalloteichus tenebrarius (strain ATCC 17920 / DSM 40477 / JCM 4838 / CBS 697.72 / NBRC 16177 / NCIMB 11028 / NRRL B-12390 / A12253. 1 / ISP 5477)</name>
    <name type="common">Streptomyces tenebrarius</name>
    <dbReference type="NCBI Taxonomy" id="1933"/>
    <lineage>
        <taxon>Bacteria</taxon>
        <taxon>Bacillati</taxon>
        <taxon>Actinomycetota</taxon>
        <taxon>Actinomycetes</taxon>
        <taxon>Pseudonocardiales</taxon>
        <taxon>Pseudonocardiaceae</taxon>
        <taxon>Streptoalloteichus</taxon>
    </lineage>
</organism>
<feature type="compositionally biased region" description="Basic and acidic residues" evidence="3">
    <location>
        <begin position="16"/>
        <end position="27"/>
    </location>
</feature>
<dbReference type="PRINTS" id="PR00455">
    <property type="entry name" value="HTHTETR"/>
</dbReference>
<sequence length="286" mass="29483">MVGGAEHGDVPWTGDARNDAVDGHDEAGQPGVREPATDRGRGGGAGAGAAGHNHVGATDATAGGPADRAPDGAAGATTDGARPRRRGRRPAGEDTRAALLDAARAEFIEQGFDGATVRAIARRAGVDPAMVNHWFGGKEGLFTASVIRLPIRPSEIIQRLLAGPAESVGERMVRTFLTVWDNTGGGQFTALVRSVAGTEMAATALREVFVRKVFARVIAELGMDRGELRATLCGSQIVGLGMARYVLRLEPLASADIETVVAAMAPNLQRYLTGDIGTAGAGPSDG</sequence>
<keyword evidence="6" id="KW-1185">Reference proteome</keyword>
<evidence type="ECO:0000259" key="4">
    <source>
        <dbReference type="PROSITE" id="PS50977"/>
    </source>
</evidence>
<dbReference type="InterPro" id="IPR050109">
    <property type="entry name" value="HTH-type_TetR-like_transc_reg"/>
</dbReference>
<dbReference type="InterPro" id="IPR009057">
    <property type="entry name" value="Homeodomain-like_sf"/>
</dbReference>
<evidence type="ECO:0000313" key="5">
    <source>
        <dbReference type="EMBL" id="MCP2257022.1"/>
    </source>
</evidence>
<reference evidence="5 6" key="1">
    <citation type="submission" date="2022-06" db="EMBL/GenBank/DDBJ databases">
        <title>Genomic Encyclopedia of Archaeal and Bacterial Type Strains, Phase II (KMG-II): from individual species to whole genera.</title>
        <authorList>
            <person name="Goeker M."/>
        </authorList>
    </citation>
    <scope>NUCLEOTIDE SEQUENCE [LARGE SCALE GENOMIC DNA]</scope>
    <source>
        <strain evidence="5 6">DSM 40477</strain>
    </source>
</reference>
<protein>
    <submittedName>
        <fullName evidence="5">Transcriptional regulator, TetR family</fullName>
    </submittedName>
</protein>
<dbReference type="SUPFAM" id="SSF46689">
    <property type="entry name" value="Homeodomain-like"/>
    <property type="match status" value="1"/>
</dbReference>
<dbReference type="PROSITE" id="PS50977">
    <property type="entry name" value="HTH_TETR_2"/>
    <property type="match status" value="1"/>
</dbReference>
<evidence type="ECO:0000256" key="3">
    <source>
        <dbReference type="SAM" id="MobiDB-lite"/>
    </source>
</evidence>
<dbReference type="SUPFAM" id="SSF48498">
    <property type="entry name" value="Tetracyclin repressor-like, C-terminal domain"/>
    <property type="match status" value="1"/>
</dbReference>
<accession>A0ABT1HND9</accession>
<dbReference type="PANTHER" id="PTHR30055">
    <property type="entry name" value="HTH-TYPE TRANSCRIPTIONAL REGULATOR RUTR"/>
    <property type="match status" value="1"/>
</dbReference>
<evidence type="ECO:0000313" key="6">
    <source>
        <dbReference type="Proteomes" id="UP001205311"/>
    </source>
</evidence>
<dbReference type="PANTHER" id="PTHR30055:SF235">
    <property type="entry name" value="TRANSCRIPTIONAL REGULATORY PROTEIN"/>
    <property type="match status" value="1"/>
</dbReference>
<dbReference type="InterPro" id="IPR041678">
    <property type="entry name" value="TetR_C_16"/>
</dbReference>
<dbReference type="Proteomes" id="UP001205311">
    <property type="component" value="Unassembled WGS sequence"/>
</dbReference>
<dbReference type="InterPro" id="IPR001647">
    <property type="entry name" value="HTH_TetR"/>
</dbReference>
<dbReference type="InterPro" id="IPR036271">
    <property type="entry name" value="Tet_transcr_reg_TetR-rel_C_sf"/>
</dbReference>
<dbReference type="Gene3D" id="1.10.357.10">
    <property type="entry name" value="Tetracycline Repressor, domain 2"/>
    <property type="match status" value="1"/>
</dbReference>
<dbReference type="Gene3D" id="1.10.10.60">
    <property type="entry name" value="Homeodomain-like"/>
    <property type="match status" value="1"/>
</dbReference>
<comment type="caution">
    <text evidence="5">The sequence shown here is derived from an EMBL/GenBank/DDBJ whole genome shotgun (WGS) entry which is preliminary data.</text>
</comment>
<evidence type="ECO:0000256" key="1">
    <source>
        <dbReference type="ARBA" id="ARBA00023125"/>
    </source>
</evidence>
<feature type="compositionally biased region" description="Low complexity" evidence="3">
    <location>
        <begin position="56"/>
        <end position="80"/>
    </location>
</feature>
<gene>
    <name evidence="5" type="ORF">LX15_000705</name>
</gene>
<feature type="region of interest" description="Disordered" evidence="3">
    <location>
        <begin position="1"/>
        <end position="94"/>
    </location>
</feature>
<dbReference type="EMBL" id="JAMTCP010000002">
    <property type="protein sequence ID" value="MCP2257022.1"/>
    <property type="molecule type" value="Genomic_DNA"/>
</dbReference>
<dbReference type="Pfam" id="PF00440">
    <property type="entry name" value="TetR_N"/>
    <property type="match status" value="1"/>
</dbReference>
<name>A0ABT1HND9_STRSD</name>
<feature type="domain" description="HTH tetR-type" evidence="4">
    <location>
        <begin position="93"/>
        <end position="153"/>
    </location>
</feature>
<dbReference type="Pfam" id="PF17920">
    <property type="entry name" value="TetR_C_16"/>
    <property type="match status" value="1"/>
</dbReference>
<evidence type="ECO:0000256" key="2">
    <source>
        <dbReference type="PROSITE-ProRule" id="PRU00335"/>
    </source>
</evidence>